<dbReference type="InterPro" id="IPR041898">
    <property type="entry name" value="MAGE_WH1"/>
</dbReference>
<dbReference type="GO" id="GO:0005634">
    <property type="term" value="C:nucleus"/>
    <property type="evidence" value="ECO:0007669"/>
    <property type="project" value="TreeGrafter"/>
</dbReference>
<evidence type="ECO:0000259" key="1">
    <source>
        <dbReference type="SMART" id="SM01373"/>
    </source>
</evidence>
<name>A0A0C7MV46_9SACH</name>
<feature type="domain" description="MAGE" evidence="1">
    <location>
        <begin position="23"/>
        <end position="250"/>
    </location>
</feature>
<dbReference type="HOGENOM" id="CLU_081930_0_0_1"/>
<dbReference type="GO" id="GO:0030915">
    <property type="term" value="C:Smc5-Smc6 complex"/>
    <property type="evidence" value="ECO:0007669"/>
    <property type="project" value="EnsemblFungi"/>
</dbReference>
<dbReference type="Proteomes" id="UP000054304">
    <property type="component" value="Unassembled WGS sequence"/>
</dbReference>
<protein>
    <submittedName>
        <fullName evidence="2">LALA0S09e02256g1_1</fullName>
    </submittedName>
</protein>
<reference evidence="2 3" key="1">
    <citation type="submission" date="2014-12" db="EMBL/GenBank/DDBJ databases">
        <authorList>
            <person name="Neuveglise Cecile"/>
        </authorList>
    </citation>
    <scope>NUCLEOTIDE SEQUENCE [LARGE SCALE GENOMIC DNA]</scope>
    <source>
        <strain evidence="2 3">CBS 12615</strain>
    </source>
</reference>
<dbReference type="RefSeq" id="XP_022629988.1">
    <property type="nucleotide sequence ID" value="XM_022770671.1"/>
</dbReference>
<gene>
    <name evidence="2" type="ORF">LALA0_S09e02256g</name>
</gene>
<dbReference type="InterPro" id="IPR002190">
    <property type="entry name" value="MHD_dom"/>
</dbReference>
<dbReference type="EMBL" id="LN736368">
    <property type="protein sequence ID" value="CEP63776.1"/>
    <property type="molecule type" value="Genomic_DNA"/>
</dbReference>
<dbReference type="GO" id="GO:0019789">
    <property type="term" value="F:SUMO transferase activity"/>
    <property type="evidence" value="ECO:0007669"/>
    <property type="project" value="EnsemblFungi"/>
</dbReference>
<dbReference type="InterPro" id="IPR041899">
    <property type="entry name" value="MAGE_WH2"/>
</dbReference>
<dbReference type="SMART" id="SM01373">
    <property type="entry name" value="MAGE"/>
    <property type="match status" value="1"/>
</dbReference>
<dbReference type="OrthoDB" id="205198at2759"/>
<keyword evidence="3" id="KW-1185">Reference proteome</keyword>
<dbReference type="PANTHER" id="PTHR11736">
    <property type="entry name" value="MELANOMA-ASSOCIATED ANTIGEN MAGE ANTIGEN"/>
    <property type="match status" value="1"/>
</dbReference>
<sequence length="284" mass="31648">MSQDPGQYERDSDSGLQAVSRGVVRHILALCENESDVISRAKLTTLIRDVSKNQTTRKFRFSDVFWSVDRMLQDTFGYELVGLRAKSADSDGTKDKAQTFTLVTTLHALPAEFAALLIREGRSMYGSRVVGDQYVGDDPMVLSETAVRESVSTDSDLVAQGLTLVILTIVLLSKNNLLLDELVESLESFGVFNDGRQIPGLGITLEAFLKRLVKREYIYRKEERTTDGATEVVSFRIGRKAQLEFPKSALIEACREIMQLPVEQIERLTLSIDLSVGDAYDSIP</sequence>
<dbReference type="PANTHER" id="PTHR11736:SF14">
    <property type="entry name" value="NSE3 HOMOLOG, SMC5-SMC6 COMPLEX COMPONENT"/>
    <property type="match status" value="1"/>
</dbReference>
<evidence type="ECO:0000313" key="2">
    <source>
        <dbReference type="EMBL" id="CEP63776.1"/>
    </source>
</evidence>
<dbReference type="Gene3D" id="1.10.10.1200">
    <property type="entry name" value="MAGE homology domain, winged helix WH1 motif"/>
    <property type="match status" value="1"/>
</dbReference>
<proteinExistence type="predicted"/>
<dbReference type="Gene3D" id="1.10.10.1210">
    <property type="entry name" value="MAGE homology domain, winged helix WH2 motif"/>
    <property type="match status" value="1"/>
</dbReference>
<dbReference type="GeneID" id="34687296"/>
<organism evidence="2 3">
    <name type="scientific">Lachancea lanzarotensis</name>
    <dbReference type="NCBI Taxonomy" id="1245769"/>
    <lineage>
        <taxon>Eukaryota</taxon>
        <taxon>Fungi</taxon>
        <taxon>Dikarya</taxon>
        <taxon>Ascomycota</taxon>
        <taxon>Saccharomycotina</taxon>
        <taxon>Saccharomycetes</taxon>
        <taxon>Saccharomycetales</taxon>
        <taxon>Saccharomycetaceae</taxon>
        <taxon>Lachancea</taxon>
    </lineage>
</organism>
<dbReference type="AlphaFoldDB" id="A0A0C7MV46"/>
<accession>A0A0C7MV46</accession>
<dbReference type="GO" id="GO:0006281">
    <property type="term" value="P:DNA repair"/>
    <property type="evidence" value="ECO:0007669"/>
    <property type="project" value="EnsemblFungi"/>
</dbReference>
<dbReference type="InterPro" id="IPR037445">
    <property type="entry name" value="MAGE"/>
</dbReference>
<evidence type="ECO:0000313" key="3">
    <source>
        <dbReference type="Proteomes" id="UP000054304"/>
    </source>
</evidence>
<dbReference type="STRING" id="1245769.A0A0C7MV46"/>
<dbReference type="Pfam" id="PF01454">
    <property type="entry name" value="MAGE"/>
    <property type="match status" value="1"/>
</dbReference>